<dbReference type="Pfam" id="PF01638">
    <property type="entry name" value="HxlR"/>
    <property type="match status" value="1"/>
</dbReference>
<keyword evidence="6" id="KW-1185">Reference proteome</keyword>
<evidence type="ECO:0000256" key="1">
    <source>
        <dbReference type="ARBA" id="ARBA00023015"/>
    </source>
</evidence>
<evidence type="ECO:0000256" key="2">
    <source>
        <dbReference type="ARBA" id="ARBA00023125"/>
    </source>
</evidence>
<dbReference type="PROSITE" id="PS51118">
    <property type="entry name" value="HTH_HXLR"/>
    <property type="match status" value="1"/>
</dbReference>
<dbReference type="RefSeq" id="WP_111592465.1">
    <property type="nucleotide sequence ID" value="NZ_QLMA01000004.1"/>
</dbReference>
<dbReference type="AlphaFoldDB" id="A0A327VZJ3"/>
<dbReference type="InterPro" id="IPR036388">
    <property type="entry name" value="WH-like_DNA-bd_sf"/>
</dbReference>
<organism evidence="5 6">
    <name type="scientific">Chitinophaga dinghuensis</name>
    <dbReference type="NCBI Taxonomy" id="1539050"/>
    <lineage>
        <taxon>Bacteria</taxon>
        <taxon>Pseudomonadati</taxon>
        <taxon>Bacteroidota</taxon>
        <taxon>Chitinophagia</taxon>
        <taxon>Chitinophagales</taxon>
        <taxon>Chitinophagaceae</taxon>
        <taxon>Chitinophaga</taxon>
    </lineage>
</organism>
<proteinExistence type="predicted"/>
<comment type="caution">
    <text evidence="5">The sequence shown here is derived from an EMBL/GenBank/DDBJ whole genome shotgun (WGS) entry which is preliminary data.</text>
</comment>
<feature type="domain" description="HTH hxlR-type" evidence="4">
    <location>
        <begin position="10"/>
        <end position="108"/>
    </location>
</feature>
<protein>
    <submittedName>
        <fullName evidence="5">DNA-binding HxlR family transcriptional regulator</fullName>
    </submittedName>
</protein>
<dbReference type="Proteomes" id="UP000249819">
    <property type="component" value="Unassembled WGS sequence"/>
</dbReference>
<name>A0A327VZJ3_9BACT</name>
<dbReference type="Gene3D" id="1.10.10.10">
    <property type="entry name" value="Winged helix-like DNA-binding domain superfamily/Winged helix DNA-binding domain"/>
    <property type="match status" value="1"/>
</dbReference>
<gene>
    <name evidence="5" type="ORF">CLV59_104127</name>
</gene>
<keyword evidence="3" id="KW-0804">Transcription</keyword>
<evidence type="ECO:0000256" key="3">
    <source>
        <dbReference type="ARBA" id="ARBA00023163"/>
    </source>
</evidence>
<dbReference type="SUPFAM" id="SSF46785">
    <property type="entry name" value="Winged helix' DNA-binding domain"/>
    <property type="match status" value="1"/>
</dbReference>
<dbReference type="OrthoDB" id="9797599at2"/>
<dbReference type="InterPro" id="IPR036390">
    <property type="entry name" value="WH_DNA-bd_sf"/>
</dbReference>
<dbReference type="EMBL" id="QLMA01000004">
    <property type="protein sequence ID" value="RAJ81902.1"/>
    <property type="molecule type" value="Genomic_DNA"/>
</dbReference>
<keyword evidence="2 5" id="KW-0238">DNA-binding</keyword>
<dbReference type="PANTHER" id="PTHR33204">
    <property type="entry name" value="TRANSCRIPTIONAL REGULATOR, MARR FAMILY"/>
    <property type="match status" value="1"/>
</dbReference>
<dbReference type="GO" id="GO:0003677">
    <property type="term" value="F:DNA binding"/>
    <property type="evidence" value="ECO:0007669"/>
    <property type="project" value="UniProtKB-KW"/>
</dbReference>
<dbReference type="InterPro" id="IPR002577">
    <property type="entry name" value="HTH_HxlR"/>
</dbReference>
<accession>A0A327VZJ3</accession>
<sequence>MPSNEMLAGGPVQHVLQFIGGKWQMSILWHLRTGKLRFNAIKEALPGLSEKVLTANLKFFEEKGIIQKQIFATMPPKTEYSLTPEGLTLMPVIEKILLWGYTHLHEKNISSDTLFTPNTTLEDLPIKYDLPAKTGDNLFI</sequence>
<evidence type="ECO:0000313" key="5">
    <source>
        <dbReference type="EMBL" id="RAJ81902.1"/>
    </source>
</evidence>
<evidence type="ECO:0000313" key="6">
    <source>
        <dbReference type="Proteomes" id="UP000249819"/>
    </source>
</evidence>
<keyword evidence="1" id="KW-0805">Transcription regulation</keyword>
<reference evidence="5 6" key="1">
    <citation type="submission" date="2018-06" db="EMBL/GenBank/DDBJ databases">
        <title>Genomic Encyclopedia of Archaeal and Bacterial Type Strains, Phase II (KMG-II): from individual species to whole genera.</title>
        <authorList>
            <person name="Goeker M."/>
        </authorList>
    </citation>
    <scope>NUCLEOTIDE SEQUENCE [LARGE SCALE GENOMIC DNA]</scope>
    <source>
        <strain evidence="5 6">DSM 29821</strain>
    </source>
</reference>
<evidence type="ECO:0000259" key="4">
    <source>
        <dbReference type="PROSITE" id="PS51118"/>
    </source>
</evidence>
<dbReference type="PANTHER" id="PTHR33204:SF29">
    <property type="entry name" value="TRANSCRIPTIONAL REGULATOR"/>
    <property type="match status" value="1"/>
</dbReference>